<comment type="caution">
    <text evidence="2">The sequence shown here is derived from an EMBL/GenBank/DDBJ whole genome shotgun (WGS) entry which is preliminary data.</text>
</comment>
<gene>
    <name evidence="2" type="ORF">APLA_LOCUS2660</name>
</gene>
<dbReference type="Proteomes" id="UP000494106">
    <property type="component" value="Unassembled WGS sequence"/>
</dbReference>
<evidence type="ECO:0000313" key="2">
    <source>
        <dbReference type="EMBL" id="CAB3225953.1"/>
    </source>
</evidence>
<sequence length="224" mass="25698">MSNQKDPSKHRKNDLLKHLPTEVLLKARSTLFSISGALKPKHEQQQRTKQEAKDKKNPERLKSSRSEPEFSEVRKSKHRSRIDDARSRDIVSAGRPRPLSVGAIKRYDMEVDDFHNGIFLKEPSPLRRQFDSTEDMCVQSRLVIPVTERLNHDVQMHDVIERPRKKLSFREPEIVSSVSATLGRSNKLMGVNSLTKRPNRLSLRSEPPFSLSLEGNDSDLEVSL</sequence>
<feature type="region of interest" description="Disordered" evidence="1">
    <location>
        <begin position="35"/>
        <end position="94"/>
    </location>
</feature>
<organism evidence="2 3">
    <name type="scientific">Arctia plantaginis</name>
    <name type="common">Wood tiger moth</name>
    <name type="synonym">Phalaena plantaginis</name>
    <dbReference type="NCBI Taxonomy" id="874455"/>
    <lineage>
        <taxon>Eukaryota</taxon>
        <taxon>Metazoa</taxon>
        <taxon>Ecdysozoa</taxon>
        <taxon>Arthropoda</taxon>
        <taxon>Hexapoda</taxon>
        <taxon>Insecta</taxon>
        <taxon>Pterygota</taxon>
        <taxon>Neoptera</taxon>
        <taxon>Endopterygota</taxon>
        <taxon>Lepidoptera</taxon>
        <taxon>Glossata</taxon>
        <taxon>Ditrysia</taxon>
        <taxon>Noctuoidea</taxon>
        <taxon>Erebidae</taxon>
        <taxon>Arctiinae</taxon>
        <taxon>Arctia</taxon>
    </lineage>
</organism>
<accession>A0A8S0Z1Q5</accession>
<evidence type="ECO:0000313" key="3">
    <source>
        <dbReference type="Proteomes" id="UP000494106"/>
    </source>
</evidence>
<protein>
    <submittedName>
        <fullName evidence="2">Uncharacterized protein</fullName>
    </submittedName>
</protein>
<dbReference type="AlphaFoldDB" id="A0A8S0Z1Q5"/>
<evidence type="ECO:0000256" key="1">
    <source>
        <dbReference type="SAM" id="MobiDB-lite"/>
    </source>
</evidence>
<reference evidence="2 3" key="1">
    <citation type="submission" date="2020-04" db="EMBL/GenBank/DDBJ databases">
        <authorList>
            <person name="Wallbank WR R."/>
            <person name="Pardo Diaz C."/>
            <person name="Kozak K."/>
            <person name="Martin S."/>
            <person name="Jiggins C."/>
            <person name="Moest M."/>
            <person name="Warren A I."/>
            <person name="Byers J.R.P. K."/>
            <person name="Montejo-Kovacevich G."/>
            <person name="Yen C E."/>
        </authorList>
    </citation>
    <scope>NUCLEOTIDE SEQUENCE [LARGE SCALE GENOMIC DNA]</scope>
</reference>
<dbReference type="EMBL" id="CADEBC010000208">
    <property type="protein sequence ID" value="CAB3225953.1"/>
    <property type="molecule type" value="Genomic_DNA"/>
</dbReference>
<feature type="compositionally biased region" description="Basic and acidic residues" evidence="1">
    <location>
        <begin position="40"/>
        <end position="74"/>
    </location>
</feature>
<keyword evidence="3" id="KW-1185">Reference proteome</keyword>
<proteinExistence type="predicted"/>
<dbReference type="OrthoDB" id="10030336at2759"/>
<name>A0A8S0Z1Q5_ARCPL</name>